<dbReference type="InterPro" id="IPR052554">
    <property type="entry name" value="2-oxoglutarate_synth_KorC"/>
</dbReference>
<dbReference type="RefSeq" id="WP_149679662.1">
    <property type="nucleotide sequence ID" value="NZ_FQZP01000072.1"/>
</dbReference>
<reference evidence="3 4" key="1">
    <citation type="submission" date="2016-11" db="EMBL/GenBank/DDBJ databases">
        <authorList>
            <person name="Varghese N."/>
            <person name="Submissions S."/>
        </authorList>
    </citation>
    <scope>NUCLEOTIDE SEQUENCE [LARGE SCALE GENOMIC DNA]</scope>
    <source>
        <strain evidence="3 4">DSM 19027</strain>
    </source>
</reference>
<dbReference type="InterPro" id="IPR019752">
    <property type="entry name" value="Pyrv/ketoisovalerate_OxRed_cat"/>
</dbReference>
<gene>
    <name evidence="3" type="ORF">SAMN05444373_10725</name>
</gene>
<protein>
    <submittedName>
        <fullName evidence="3">2-oxoglutarate ferredoxin oxidoreductase, gamma subunit</fullName>
    </submittedName>
</protein>
<keyword evidence="1" id="KW-0560">Oxidoreductase</keyword>
<dbReference type="GO" id="GO:0016903">
    <property type="term" value="F:oxidoreductase activity, acting on the aldehyde or oxo group of donors"/>
    <property type="evidence" value="ECO:0007669"/>
    <property type="project" value="InterPro"/>
</dbReference>
<dbReference type="Proteomes" id="UP000324781">
    <property type="component" value="Unassembled WGS sequence"/>
</dbReference>
<dbReference type="OrthoDB" id="9789125at2"/>
<name>A0A1M6KAH9_9FIRM</name>
<dbReference type="InterPro" id="IPR002869">
    <property type="entry name" value="Pyrv_flavodox_OxRed_cen"/>
</dbReference>
<dbReference type="Pfam" id="PF01558">
    <property type="entry name" value="POR"/>
    <property type="match status" value="1"/>
</dbReference>
<evidence type="ECO:0000259" key="2">
    <source>
        <dbReference type="Pfam" id="PF01558"/>
    </source>
</evidence>
<sequence>MFLHEVIIAGFGGQGILSAGRLIAYAGMLDGREVSFFPSYGPEMRGGTANCMVVVSEDPIASPVLNRCSALIVMNNPSMEKFERYLKKDGVLIADSSLVKREPTRTDIRYFGLPATLMATDAGNKAFSNIYLMGKLIKETGIITPESFEKALYGVLPQSKHHLIPQEMEALRAGMAI</sequence>
<dbReference type="SUPFAM" id="SSF53323">
    <property type="entry name" value="Pyruvate-ferredoxin oxidoreductase, PFOR, domain III"/>
    <property type="match status" value="1"/>
</dbReference>
<feature type="domain" description="Pyruvate/ketoisovalerate oxidoreductase catalytic" evidence="2">
    <location>
        <begin position="12"/>
        <end position="175"/>
    </location>
</feature>
<dbReference type="Gene3D" id="3.40.920.10">
    <property type="entry name" value="Pyruvate-ferredoxin oxidoreductase, PFOR, domain III"/>
    <property type="match status" value="1"/>
</dbReference>
<dbReference type="PANTHER" id="PTHR42730:SF1">
    <property type="entry name" value="2-OXOGLUTARATE SYNTHASE SUBUNIT KORC"/>
    <property type="match status" value="1"/>
</dbReference>
<evidence type="ECO:0000313" key="4">
    <source>
        <dbReference type="Proteomes" id="UP000324781"/>
    </source>
</evidence>
<dbReference type="AlphaFoldDB" id="A0A1M6KAH9"/>
<accession>A0A1M6KAH9</accession>
<proteinExistence type="predicted"/>
<evidence type="ECO:0000313" key="3">
    <source>
        <dbReference type="EMBL" id="SHJ55940.1"/>
    </source>
</evidence>
<dbReference type="PANTHER" id="PTHR42730">
    <property type="entry name" value="2-OXOGLUTARATE SYNTHASE SUBUNIT KORC"/>
    <property type="match status" value="1"/>
</dbReference>
<dbReference type="EMBL" id="FQZP01000072">
    <property type="protein sequence ID" value="SHJ55940.1"/>
    <property type="molecule type" value="Genomic_DNA"/>
</dbReference>
<keyword evidence="4" id="KW-1185">Reference proteome</keyword>
<evidence type="ECO:0000256" key="1">
    <source>
        <dbReference type="ARBA" id="ARBA00023002"/>
    </source>
</evidence>
<organism evidence="3 4">
    <name type="scientific">Thermoclostridium caenicola</name>
    <dbReference type="NCBI Taxonomy" id="659425"/>
    <lineage>
        <taxon>Bacteria</taxon>
        <taxon>Bacillati</taxon>
        <taxon>Bacillota</taxon>
        <taxon>Clostridia</taxon>
        <taxon>Eubacteriales</taxon>
        <taxon>Oscillospiraceae</taxon>
        <taxon>Thermoclostridium</taxon>
    </lineage>
</organism>